<evidence type="ECO:0000313" key="7">
    <source>
        <dbReference type="Proteomes" id="UP000044841"/>
    </source>
</evidence>
<keyword evidence="2" id="KW-0121">Carboxypeptidase</keyword>
<evidence type="ECO:0000256" key="3">
    <source>
        <dbReference type="ARBA" id="ARBA00022670"/>
    </source>
</evidence>
<name>A0A0K6GBE1_9AGAM</name>
<keyword evidence="3" id="KW-0645">Protease</keyword>
<dbReference type="SUPFAM" id="SSF53474">
    <property type="entry name" value="alpha/beta-Hydrolases"/>
    <property type="match status" value="1"/>
</dbReference>
<dbReference type="AlphaFoldDB" id="A0A0K6GBE1"/>
<dbReference type="InterPro" id="IPR001563">
    <property type="entry name" value="Peptidase_S10"/>
</dbReference>
<dbReference type="PANTHER" id="PTHR11802:SF479">
    <property type="entry name" value="CARBOXYPEPTIDASE"/>
    <property type="match status" value="1"/>
</dbReference>
<dbReference type="PRINTS" id="PR00724">
    <property type="entry name" value="CRBOXYPTASEC"/>
</dbReference>
<dbReference type="EMBL" id="CYGV01001611">
    <property type="protein sequence ID" value="CUA75790.1"/>
    <property type="molecule type" value="Genomic_DNA"/>
</dbReference>
<keyword evidence="5" id="KW-0325">Glycoprotein</keyword>
<dbReference type="Gene3D" id="3.40.50.1820">
    <property type="entry name" value="alpha/beta hydrolase"/>
    <property type="match status" value="1"/>
</dbReference>
<evidence type="ECO:0008006" key="8">
    <source>
        <dbReference type="Google" id="ProtNLM"/>
    </source>
</evidence>
<dbReference type="Proteomes" id="UP000044841">
    <property type="component" value="Unassembled WGS sequence"/>
</dbReference>
<evidence type="ECO:0000313" key="6">
    <source>
        <dbReference type="EMBL" id="CUA75790.1"/>
    </source>
</evidence>
<dbReference type="GO" id="GO:0004185">
    <property type="term" value="F:serine-type carboxypeptidase activity"/>
    <property type="evidence" value="ECO:0007669"/>
    <property type="project" value="InterPro"/>
</dbReference>
<reference evidence="6 7" key="1">
    <citation type="submission" date="2015-07" db="EMBL/GenBank/DDBJ databases">
        <authorList>
            <person name="Noorani M."/>
        </authorList>
    </citation>
    <scope>NUCLEOTIDE SEQUENCE [LARGE SCALE GENOMIC DNA]</scope>
    <source>
        <strain evidence="6">BBA 69670</strain>
    </source>
</reference>
<evidence type="ECO:0000256" key="2">
    <source>
        <dbReference type="ARBA" id="ARBA00022645"/>
    </source>
</evidence>
<protein>
    <recommendedName>
        <fullName evidence="8">Carboxypeptidase</fullName>
    </recommendedName>
</protein>
<dbReference type="InterPro" id="IPR029058">
    <property type="entry name" value="AB_hydrolase_fold"/>
</dbReference>
<keyword evidence="4" id="KW-0378">Hydrolase</keyword>
<dbReference type="GO" id="GO:0006508">
    <property type="term" value="P:proteolysis"/>
    <property type="evidence" value="ECO:0007669"/>
    <property type="project" value="UniProtKB-KW"/>
</dbReference>
<proteinExistence type="inferred from homology"/>
<dbReference type="PANTHER" id="PTHR11802">
    <property type="entry name" value="SERINE PROTEASE FAMILY S10 SERINE CARBOXYPEPTIDASE"/>
    <property type="match status" value="1"/>
</dbReference>
<organism evidence="6 7">
    <name type="scientific">Rhizoctonia solani</name>
    <dbReference type="NCBI Taxonomy" id="456999"/>
    <lineage>
        <taxon>Eukaryota</taxon>
        <taxon>Fungi</taxon>
        <taxon>Dikarya</taxon>
        <taxon>Basidiomycota</taxon>
        <taxon>Agaricomycotina</taxon>
        <taxon>Agaricomycetes</taxon>
        <taxon>Cantharellales</taxon>
        <taxon>Ceratobasidiaceae</taxon>
        <taxon>Rhizoctonia</taxon>
    </lineage>
</organism>
<dbReference type="Pfam" id="PF00450">
    <property type="entry name" value="Peptidase_S10"/>
    <property type="match status" value="1"/>
</dbReference>
<gene>
    <name evidence="6" type="ORF">RSOLAG22IIIB_06071</name>
</gene>
<comment type="similarity">
    <text evidence="1">Belongs to the peptidase S10 family.</text>
</comment>
<accession>A0A0K6GBE1</accession>
<keyword evidence="7" id="KW-1185">Reference proteome</keyword>
<sequence>MLKKNAGSGFSVDGLVPPLNKTFKPSDFPVNSSALPLITFPLQDSYAGRLPISGDANETRPSSAKDGSNKLSIWLNGGTFIYILSRENLNEKSLGPGCSSFLGFLTENGPISFQAGAVAPSFNPYSWTNVSDMASPLVILFKYWIFTSEQLWIEQPVGTGFTLGTPNLTNEKQLADQFYGFLQQFYKVFPNLIKKELYFAGEGYAGMYIPCISSRILNAGPNEKRVSPLNLQSYLIINGVYASFITLEDAPIYNFAKRYQQVLGINATTLENLRNISVSCGYQEVVDQATYPPKGKAPLPNGNQDEYSWECIPSEILYEAAEDANPCFNIYRITDKFPIPSRNDIVYFLRSDVQSVLHFSNFGNWSECTPFNEPVFIGHRDYSDYSETLFPSLLSKLPKGFSLWHGIEDSLLISEGTRVMIQNLTWGGSQGFTKPPTTPLMVRGEKKGVYRTERKLTYIEFDSAGHMIPQDQPAAAFHAFKWMLYGGKLIMSPSCLHTPYTLVDSNFSKSITPTLHITIAFRSIDVKELN</sequence>
<evidence type="ECO:0000256" key="5">
    <source>
        <dbReference type="ARBA" id="ARBA00023180"/>
    </source>
</evidence>
<evidence type="ECO:0000256" key="4">
    <source>
        <dbReference type="ARBA" id="ARBA00022801"/>
    </source>
</evidence>
<evidence type="ECO:0000256" key="1">
    <source>
        <dbReference type="ARBA" id="ARBA00009431"/>
    </source>
</evidence>